<keyword evidence="3" id="KW-1185">Reference proteome</keyword>
<feature type="region of interest" description="Disordered" evidence="1">
    <location>
        <begin position="1"/>
        <end position="52"/>
    </location>
</feature>
<organism evidence="2 3">
    <name type="scientific">Aspergillus bombycis</name>
    <dbReference type="NCBI Taxonomy" id="109264"/>
    <lineage>
        <taxon>Eukaryota</taxon>
        <taxon>Fungi</taxon>
        <taxon>Dikarya</taxon>
        <taxon>Ascomycota</taxon>
        <taxon>Pezizomycotina</taxon>
        <taxon>Eurotiomycetes</taxon>
        <taxon>Eurotiomycetidae</taxon>
        <taxon>Eurotiales</taxon>
        <taxon>Aspergillaceae</taxon>
        <taxon>Aspergillus</taxon>
    </lineage>
</organism>
<feature type="compositionally biased region" description="Basic and acidic residues" evidence="1">
    <location>
        <begin position="1"/>
        <end position="12"/>
    </location>
</feature>
<proteinExistence type="predicted"/>
<dbReference type="EMBL" id="LYCR01000123">
    <property type="protein sequence ID" value="OGM41021.1"/>
    <property type="molecule type" value="Genomic_DNA"/>
</dbReference>
<dbReference type="AlphaFoldDB" id="A0A1F7ZNL6"/>
<reference evidence="2 3" key="1">
    <citation type="journal article" date="2016" name="Genome Biol. Evol.">
        <title>Draft genome sequence of an aflatoxigenic Aspergillus species, A. bombycis.</title>
        <authorList>
            <person name="Moore G.G."/>
            <person name="Mack B.M."/>
            <person name="Beltz S.B."/>
            <person name="Gilbert M.K."/>
        </authorList>
    </citation>
    <scope>NUCLEOTIDE SEQUENCE [LARGE SCALE GENOMIC DNA]</scope>
    <source>
        <strain evidence="3">NRRL 26010</strain>
    </source>
</reference>
<dbReference type="RefSeq" id="XP_022384738.1">
    <property type="nucleotide sequence ID" value="XM_022537433.1"/>
</dbReference>
<evidence type="ECO:0000313" key="3">
    <source>
        <dbReference type="Proteomes" id="UP000179179"/>
    </source>
</evidence>
<accession>A0A1F7ZNL6</accession>
<name>A0A1F7ZNL6_9EURO</name>
<gene>
    <name evidence="2" type="ORF">ABOM_010305</name>
</gene>
<dbReference type="Proteomes" id="UP000179179">
    <property type="component" value="Unassembled WGS sequence"/>
</dbReference>
<evidence type="ECO:0000256" key="1">
    <source>
        <dbReference type="SAM" id="MobiDB-lite"/>
    </source>
</evidence>
<comment type="caution">
    <text evidence="2">The sequence shown here is derived from an EMBL/GenBank/DDBJ whole genome shotgun (WGS) entry which is preliminary data.</text>
</comment>
<feature type="compositionally biased region" description="Polar residues" evidence="1">
    <location>
        <begin position="20"/>
        <end position="41"/>
    </location>
</feature>
<sequence length="105" mass="11458">MPTSKTDADLRLPDPAAQQRGLQNTTQNQAATSRLQDTSRSAGEAQGEDMTSRMTLQELLQTRMDKDGNPVSDPVAFTDGAKMQESSQALDEADLVDAAYYDDFD</sequence>
<dbReference type="OrthoDB" id="4476768at2759"/>
<dbReference type="GeneID" id="34453695"/>
<evidence type="ECO:0000313" key="2">
    <source>
        <dbReference type="EMBL" id="OGM41021.1"/>
    </source>
</evidence>
<protein>
    <submittedName>
        <fullName evidence="2">Uncharacterized protein</fullName>
    </submittedName>
</protein>